<dbReference type="OrthoDB" id="9757917at2"/>
<dbReference type="EMBL" id="QUAL01000053">
    <property type="protein sequence ID" value="RIQ31195.1"/>
    <property type="molecule type" value="Genomic_DNA"/>
</dbReference>
<dbReference type="InterPro" id="IPR047187">
    <property type="entry name" value="SF1_C_Upf1"/>
</dbReference>
<keyword evidence="1" id="KW-0547">Nucleotide-binding</keyword>
<proteinExistence type="predicted"/>
<protein>
    <submittedName>
        <fullName evidence="8">TM0106 family RecB-like putative nuclease</fullName>
    </submittedName>
</protein>
<evidence type="ECO:0000313" key="9">
    <source>
        <dbReference type="Proteomes" id="UP000284057"/>
    </source>
</evidence>
<keyword evidence="4" id="KW-0067">ATP-binding</keyword>
<dbReference type="SUPFAM" id="SSF52540">
    <property type="entry name" value="P-loop containing nucleoside triphosphate hydrolases"/>
    <property type="match status" value="1"/>
</dbReference>
<dbReference type="PANTHER" id="PTHR43788:SF8">
    <property type="entry name" value="DNA-BINDING PROTEIN SMUBP-2"/>
    <property type="match status" value="1"/>
</dbReference>
<feature type="domain" description="DNA2/NAM7 helicase-like C-terminal" evidence="6">
    <location>
        <begin position="922"/>
        <end position="1099"/>
    </location>
</feature>
<dbReference type="GO" id="GO:0043139">
    <property type="term" value="F:5'-3' DNA helicase activity"/>
    <property type="evidence" value="ECO:0007669"/>
    <property type="project" value="TreeGrafter"/>
</dbReference>
<feature type="domain" description="YprB ribonuclease H-like" evidence="7">
    <location>
        <begin position="319"/>
        <end position="495"/>
    </location>
</feature>
<gene>
    <name evidence="8" type="ORF">DY240_06455</name>
</gene>
<sequence length="1153" mass="124310">MYVTDAGLVLSPTDLVGHLECPHLTTLNREVAEGRRPRPAADDPGADVVRRRGDEHEAAVLAEMSSAHRVVEIPRGIGPADAEDRTLAAMKDGADRIFQATFHDGRWLGYADFLIRNDDRPSGLGSWSYDIADTKLARHVKAAALLQMAVYAQRLEVLQGVPPQTLTVILGDRQQVAVPYVDVAAYARHAMRRYGQWLADPPETYPLRVGHCAICPWKATCARQWQDDDDLVLVPFLRRDQRDVLRSAGIATVERLAAAAPGELDAVGRIGRSTKRKLATQARLQVGARSRELPPYELITPIEARRGLALLPEPDDGDLFLDLEGDPFFGDHGLEYLWGVSDARDAFTSWWAHDPPAERRAFEQVVDHIMAAWRARPGMHVYHYAPYEPSRLKGLSQRYGTRIDEVDALLRGERLVDLYAVVKQGLLIGTESYSIKALERFYSPGGRAGAAVKDAGSSIVEYERWLAERDQRILDDIEAYNRDDCVSTRQLRDWLEDRRSEALAAGHAVPRPDDIGDEQAEHLKERDPELVAIEARLLDGVPADPASRTPAQQANALLAGLLEWHRRENRAEWWEYFRVRRLAVDELVDDPATLGGLHAPELLRTEKRSGVWRYAIPPQESRLRPGDQCGHAGPDGGTSKILRLDLENGVVELKRALAKEQPHPVALLPPDPIPAGVQEKALVRVGGWVAEHGFEADGPFRGVRDLLTGRSPRLAGGVPLRLAGESGSDALCRVAPALAGSLPVQGPPGAGKTYAGSRAVVELLRAGRTVGITALSHRVITHLLEAVLEAAGDDEQGVLFGGPPLVRAIQKADDGNASRHPAVTVTTSNDDVEAALAAGAVNLVAGTGWLFARPDVHVDVLVVDEAGQFSLANTVAAGAAADAVILLGDPRQLPQPVKGNHPDGAGVSALDHVLGEHDTVPPERGLFLDTTWRMHPDVCAPVSELSYDSLLVPRSGLERQLIGGDDDLAGAGVRWVPVEHTGCSVRSDAEVAVVAELVDSLAGRTWTAPDGSSRPLGPADILVVAPYNAQVGQLLGALDGRARVGTVDKFQGQEAPVVIVSLTTSSAADAPRGVDFVANRNRLNVAVSRARSLAVLVGSPALLSAPVRSLDQVQGVNTLCRLVEYARGVHAARPGAGGAGDIPVVGRTRRDGG</sequence>
<dbReference type="GO" id="GO:0005524">
    <property type="term" value="F:ATP binding"/>
    <property type="evidence" value="ECO:0007669"/>
    <property type="project" value="UniProtKB-KW"/>
</dbReference>
<dbReference type="Gene3D" id="3.40.50.300">
    <property type="entry name" value="P-loop containing nucleotide triphosphate hydrolases"/>
    <property type="match status" value="2"/>
</dbReference>
<dbReference type="Proteomes" id="UP000284057">
    <property type="component" value="Unassembled WGS sequence"/>
</dbReference>
<evidence type="ECO:0000256" key="3">
    <source>
        <dbReference type="ARBA" id="ARBA00022806"/>
    </source>
</evidence>
<evidence type="ECO:0000256" key="4">
    <source>
        <dbReference type="ARBA" id="ARBA00022840"/>
    </source>
</evidence>
<dbReference type="CDD" id="cd18808">
    <property type="entry name" value="SF1_C_Upf1"/>
    <property type="match status" value="1"/>
</dbReference>
<dbReference type="InterPro" id="IPR027417">
    <property type="entry name" value="P-loop_NTPase"/>
</dbReference>
<comment type="caution">
    <text evidence="8">The sequence shown here is derived from an EMBL/GenBank/DDBJ whole genome shotgun (WGS) entry which is preliminary data.</text>
</comment>
<dbReference type="Pfam" id="PF13604">
    <property type="entry name" value="AAA_30"/>
    <property type="match status" value="1"/>
</dbReference>
<evidence type="ECO:0000256" key="5">
    <source>
        <dbReference type="SAM" id="MobiDB-lite"/>
    </source>
</evidence>
<dbReference type="RefSeq" id="WP_119659128.1">
    <property type="nucleotide sequence ID" value="NZ_QUAL01000053.1"/>
</dbReference>
<keyword evidence="2" id="KW-0378">Hydrolase</keyword>
<name>A0A418KV92_9ACTN</name>
<organism evidence="8 9">
    <name type="scientific">Jiangella rhizosphaerae</name>
    <dbReference type="NCBI Taxonomy" id="2293569"/>
    <lineage>
        <taxon>Bacteria</taxon>
        <taxon>Bacillati</taxon>
        <taxon>Actinomycetota</taxon>
        <taxon>Actinomycetes</taxon>
        <taxon>Jiangellales</taxon>
        <taxon>Jiangellaceae</taxon>
        <taxon>Jiangella</taxon>
    </lineage>
</organism>
<evidence type="ECO:0000313" key="8">
    <source>
        <dbReference type="EMBL" id="RIQ31195.1"/>
    </source>
</evidence>
<dbReference type="NCBIfam" id="TIGR03491">
    <property type="entry name" value="TM0106 family RecB-like putative nuclease"/>
    <property type="match status" value="1"/>
</dbReference>
<dbReference type="InterPro" id="IPR041679">
    <property type="entry name" value="DNA2/NAM7-like_C"/>
</dbReference>
<evidence type="ECO:0000259" key="6">
    <source>
        <dbReference type="Pfam" id="PF13087"/>
    </source>
</evidence>
<dbReference type="InterPro" id="IPR019993">
    <property type="entry name" value="RecB_nuclease_TM0106_put"/>
</dbReference>
<dbReference type="Pfam" id="PF13087">
    <property type="entry name" value="AAA_12"/>
    <property type="match status" value="1"/>
</dbReference>
<dbReference type="InterPro" id="IPR050534">
    <property type="entry name" value="Coronavir_polyprotein_1ab"/>
</dbReference>
<keyword evidence="9" id="KW-1185">Reference proteome</keyword>
<feature type="region of interest" description="Disordered" evidence="5">
    <location>
        <begin position="30"/>
        <end position="49"/>
    </location>
</feature>
<feature type="compositionally biased region" description="Basic and acidic residues" evidence="5">
    <location>
        <begin position="30"/>
        <end position="41"/>
    </location>
</feature>
<dbReference type="PANTHER" id="PTHR43788">
    <property type="entry name" value="DNA2/NAM7 HELICASE FAMILY MEMBER"/>
    <property type="match status" value="1"/>
</dbReference>
<evidence type="ECO:0000259" key="7">
    <source>
        <dbReference type="Pfam" id="PF13482"/>
    </source>
</evidence>
<dbReference type="AlphaFoldDB" id="A0A418KV92"/>
<dbReference type="InterPro" id="IPR038720">
    <property type="entry name" value="YprB_RNase_H-like_dom"/>
</dbReference>
<keyword evidence="3" id="KW-0347">Helicase</keyword>
<dbReference type="Gene3D" id="1.10.150.20">
    <property type="entry name" value="5' to 3' exonuclease, C-terminal subdomain"/>
    <property type="match status" value="1"/>
</dbReference>
<dbReference type="Pfam" id="PF13482">
    <property type="entry name" value="RNase_H_2"/>
    <property type="match status" value="1"/>
</dbReference>
<dbReference type="GO" id="GO:0016787">
    <property type="term" value="F:hydrolase activity"/>
    <property type="evidence" value="ECO:0007669"/>
    <property type="project" value="UniProtKB-KW"/>
</dbReference>
<evidence type="ECO:0000256" key="1">
    <source>
        <dbReference type="ARBA" id="ARBA00022741"/>
    </source>
</evidence>
<reference evidence="8 9" key="1">
    <citation type="submission" date="2018-09" db="EMBL/GenBank/DDBJ databases">
        <title>Isolation, diversity and antifungal activity of actinobacteria from wheat.</title>
        <authorList>
            <person name="Han C."/>
        </authorList>
    </citation>
    <scope>NUCLEOTIDE SEQUENCE [LARGE SCALE GENOMIC DNA]</scope>
    <source>
        <strain evidence="8 9">NEAU-YY265</strain>
    </source>
</reference>
<accession>A0A418KV92</accession>
<evidence type="ECO:0000256" key="2">
    <source>
        <dbReference type="ARBA" id="ARBA00022801"/>
    </source>
</evidence>